<evidence type="ECO:0000256" key="7">
    <source>
        <dbReference type="ARBA" id="ARBA00023136"/>
    </source>
</evidence>
<reference evidence="15" key="1">
    <citation type="submission" date="2025-08" db="UniProtKB">
        <authorList>
            <consortium name="RefSeq"/>
        </authorList>
    </citation>
    <scope>IDENTIFICATION</scope>
    <source>
        <tissue evidence="15">Gonads</tissue>
    </source>
</reference>
<evidence type="ECO:0000256" key="9">
    <source>
        <dbReference type="ARBA" id="ARBA00023207"/>
    </source>
</evidence>
<keyword evidence="6" id="KW-0654">Proteoglycan</keyword>
<evidence type="ECO:0000256" key="1">
    <source>
        <dbReference type="ARBA" id="ARBA00004609"/>
    </source>
</evidence>
<gene>
    <name evidence="15" type="primary">LOC106174570</name>
</gene>
<keyword evidence="3" id="KW-1003">Cell membrane</keyword>
<evidence type="ECO:0000256" key="11">
    <source>
        <dbReference type="RuleBase" id="RU003518"/>
    </source>
</evidence>
<evidence type="ECO:0000256" key="3">
    <source>
        <dbReference type="ARBA" id="ARBA00022475"/>
    </source>
</evidence>
<protein>
    <submittedName>
        <fullName evidence="15">Glypican-6</fullName>
    </submittedName>
</protein>
<name>A0A1S3JNC2_LINAN</name>
<dbReference type="GO" id="GO:0005576">
    <property type="term" value="C:extracellular region"/>
    <property type="evidence" value="ECO:0007669"/>
    <property type="project" value="TreeGrafter"/>
</dbReference>
<feature type="region of interest" description="Disordered" evidence="12">
    <location>
        <begin position="103"/>
        <end position="125"/>
    </location>
</feature>
<dbReference type="GO" id="GO:0009986">
    <property type="term" value="C:cell surface"/>
    <property type="evidence" value="ECO:0007669"/>
    <property type="project" value="TreeGrafter"/>
</dbReference>
<evidence type="ECO:0000256" key="13">
    <source>
        <dbReference type="SAM" id="SignalP"/>
    </source>
</evidence>
<dbReference type="STRING" id="7574.A0A1S3JNC2"/>
<evidence type="ECO:0000256" key="5">
    <source>
        <dbReference type="ARBA" id="ARBA00022729"/>
    </source>
</evidence>
<dbReference type="AlphaFoldDB" id="A0A1S3JNC2"/>
<keyword evidence="8" id="KW-0325">Glycoprotein</keyword>
<comment type="subcellular location">
    <subcellularLocation>
        <location evidence="1">Cell membrane</location>
        <topology evidence="1">Lipid-anchor</topology>
        <topology evidence="1">GPI-anchor</topology>
    </subcellularLocation>
</comment>
<evidence type="ECO:0000313" key="15">
    <source>
        <dbReference type="RefSeq" id="XP_013411641.1"/>
    </source>
</evidence>
<dbReference type="GO" id="GO:0016477">
    <property type="term" value="P:cell migration"/>
    <property type="evidence" value="ECO:0007669"/>
    <property type="project" value="TreeGrafter"/>
</dbReference>
<dbReference type="GeneID" id="106174570"/>
<organism evidence="14 15">
    <name type="scientific">Lingula anatina</name>
    <name type="common">Brachiopod</name>
    <name type="synonym">Lingula unguis</name>
    <dbReference type="NCBI Taxonomy" id="7574"/>
    <lineage>
        <taxon>Eukaryota</taxon>
        <taxon>Metazoa</taxon>
        <taxon>Spiralia</taxon>
        <taxon>Lophotrochozoa</taxon>
        <taxon>Brachiopoda</taxon>
        <taxon>Linguliformea</taxon>
        <taxon>Lingulata</taxon>
        <taxon>Lingulida</taxon>
        <taxon>Linguloidea</taxon>
        <taxon>Lingulidae</taxon>
        <taxon>Lingula</taxon>
    </lineage>
</organism>
<feature type="region of interest" description="Disordered" evidence="12">
    <location>
        <begin position="530"/>
        <end position="550"/>
    </location>
</feature>
<dbReference type="GO" id="GO:0009966">
    <property type="term" value="P:regulation of signal transduction"/>
    <property type="evidence" value="ECO:0007669"/>
    <property type="project" value="InterPro"/>
</dbReference>
<sequence length="550" mass="62106">MPTQATSWTGIFFPVRYLAVLLLTCVLCEGQTSGRKPNIATVFVKISPPKWEANVTNRCECEGAISQMLGTVGLMMDRLDQQNMNMKRQGELIRELQERLDKMEPSTSVTTGQREEGTGSRGGPACGCGPGLLSFTRHQMMDIYMNITSPYQSSLFTLAEKLKQFVLSRIRMEEREASVLFRRTYGLLYEKMEPAFKRLFNDMYDYIDGKSVDLEGKVNSFFRDLSHRLFRLLHPASLDQRYLDCVGRVHDQQDVISEGFRGADQKLGRGLRKASQATRGLIYGLKSGAKVMSDLSTLPLTAECMQAATQLQFCPRCDVRPCQGFCVNVMKGCYAQHWELTRTWRTYIDALAMLETRVQSVFNIDVILNTVAIHISDAILTYQENSENITAKVTAACGPLPSFLRRRQKRAMGDATSYEFRRDMMTQDEFESILQSARRAQAGAENLWQQLHSRICDQLAAPFTEKEKCWNGTHVSRYLPNEVVGGLIYQRSNPEVVVNERTTNAMVSQLRLDLVEITDVLMATHKGKNRDGIDVETQSGSGSGVDDEDM</sequence>
<evidence type="ECO:0000313" key="14">
    <source>
        <dbReference type="Proteomes" id="UP000085678"/>
    </source>
</evidence>
<dbReference type="InParanoid" id="A0A1S3JNC2"/>
<evidence type="ECO:0000256" key="8">
    <source>
        <dbReference type="ARBA" id="ARBA00023180"/>
    </source>
</evidence>
<keyword evidence="4" id="KW-0336">GPI-anchor</keyword>
<evidence type="ECO:0000256" key="6">
    <source>
        <dbReference type="ARBA" id="ARBA00022974"/>
    </source>
</evidence>
<dbReference type="InterPro" id="IPR001863">
    <property type="entry name" value="Glypican"/>
</dbReference>
<evidence type="ECO:0000256" key="4">
    <source>
        <dbReference type="ARBA" id="ARBA00022622"/>
    </source>
</evidence>
<proteinExistence type="inferred from homology"/>
<evidence type="ECO:0000256" key="12">
    <source>
        <dbReference type="SAM" id="MobiDB-lite"/>
    </source>
</evidence>
<keyword evidence="10" id="KW-0449">Lipoprotein</keyword>
<dbReference type="OrthoDB" id="10010764at2759"/>
<dbReference type="Pfam" id="PF01153">
    <property type="entry name" value="Glypican"/>
    <property type="match status" value="1"/>
</dbReference>
<keyword evidence="5 13" id="KW-0732">Signal</keyword>
<keyword evidence="9" id="KW-0357">Heparan sulfate</keyword>
<evidence type="ECO:0000256" key="2">
    <source>
        <dbReference type="ARBA" id="ARBA00010260"/>
    </source>
</evidence>
<dbReference type="PANTHER" id="PTHR10822">
    <property type="entry name" value="GLYPICAN"/>
    <property type="match status" value="1"/>
</dbReference>
<dbReference type="OMA" id="NRCECEG"/>
<dbReference type="KEGG" id="lak:106174570"/>
<keyword evidence="7" id="KW-0472">Membrane</keyword>
<dbReference type="GO" id="GO:0098552">
    <property type="term" value="C:side of membrane"/>
    <property type="evidence" value="ECO:0007669"/>
    <property type="project" value="UniProtKB-KW"/>
</dbReference>
<dbReference type="GO" id="GO:1905475">
    <property type="term" value="P:regulation of protein localization to membrane"/>
    <property type="evidence" value="ECO:0007669"/>
    <property type="project" value="TreeGrafter"/>
</dbReference>
<feature type="chain" id="PRO_5010251829" evidence="13">
    <location>
        <begin position="31"/>
        <end position="550"/>
    </location>
</feature>
<dbReference type="PANTHER" id="PTHR10822:SF29">
    <property type="entry name" value="DIVISION ABNORMALLY DELAYED PROTEIN"/>
    <property type="match status" value="1"/>
</dbReference>
<evidence type="ECO:0000256" key="10">
    <source>
        <dbReference type="ARBA" id="ARBA00023288"/>
    </source>
</evidence>
<keyword evidence="14" id="KW-1185">Reference proteome</keyword>
<dbReference type="RefSeq" id="XP_013411641.1">
    <property type="nucleotide sequence ID" value="XM_013556187.2"/>
</dbReference>
<dbReference type="GO" id="GO:0005886">
    <property type="term" value="C:plasma membrane"/>
    <property type="evidence" value="ECO:0007669"/>
    <property type="project" value="UniProtKB-SubCell"/>
</dbReference>
<dbReference type="Proteomes" id="UP000085678">
    <property type="component" value="Unplaced"/>
</dbReference>
<accession>A0A1S3JNC2</accession>
<feature type="signal peptide" evidence="13">
    <location>
        <begin position="1"/>
        <end position="30"/>
    </location>
</feature>
<comment type="similarity">
    <text evidence="2 11">Belongs to the glypican family.</text>
</comment>